<accession>A0A8E0WRG4</accession>
<comment type="caution">
    <text evidence="1">The sequence shown here is derived from an EMBL/GenBank/DDBJ whole genome shotgun (WGS) entry which is preliminary data.</text>
</comment>
<dbReference type="EMBL" id="JANF02000059">
    <property type="protein sequence ID" value="KER36085.1"/>
    <property type="molecule type" value="Genomic_DNA"/>
</dbReference>
<evidence type="ECO:0000313" key="1">
    <source>
        <dbReference type="EMBL" id="KER36085.1"/>
    </source>
</evidence>
<dbReference type="Proteomes" id="UP000028135">
    <property type="component" value="Unassembled WGS sequence"/>
</dbReference>
<reference evidence="1 2" key="1">
    <citation type="submission" date="2014-05" db="EMBL/GenBank/DDBJ databases">
        <title>Genome Announcement of Sphingobium lucknowense F2.</title>
        <authorList>
            <person name="Lal R."/>
            <person name="Negi V."/>
            <person name="Lata P."/>
            <person name="Sangwan N."/>
            <person name="Gupta S.K."/>
            <person name="Rao D.L.N."/>
            <person name="Das S."/>
        </authorList>
    </citation>
    <scope>NUCLEOTIDE SEQUENCE [LARGE SCALE GENOMIC DNA]</scope>
    <source>
        <strain evidence="1 2">F2</strain>
    </source>
</reference>
<proteinExistence type="predicted"/>
<gene>
    <name evidence="1" type="ORF">AL00_12580</name>
</gene>
<name>A0A8E0WRG4_9SPHN</name>
<dbReference type="AlphaFoldDB" id="A0A8E0WRG4"/>
<organism evidence="1 2">
    <name type="scientific">Sphingobium indicum F2</name>
    <dbReference type="NCBI Taxonomy" id="1450518"/>
    <lineage>
        <taxon>Bacteria</taxon>
        <taxon>Pseudomonadati</taxon>
        <taxon>Pseudomonadota</taxon>
        <taxon>Alphaproteobacteria</taxon>
        <taxon>Sphingomonadales</taxon>
        <taxon>Sphingomonadaceae</taxon>
        <taxon>Sphingobium</taxon>
    </lineage>
</organism>
<evidence type="ECO:0000313" key="2">
    <source>
        <dbReference type="Proteomes" id="UP000028135"/>
    </source>
</evidence>
<sequence length="235" mass="25079">MRHFSGEFSELRLLMEDELDLIAGGEGEDTDDVPPPVEGDDIIVNGQRLPNNFYYTPPIVTGGGGFGAGGGGNGPEDDYPDTPDTPCVETTFSASNISVDRVNNAAQAAADAIDATGNAWKWEYGAFIYEYGGHVLFTPPFTSQNGSEVAFNTATLPPGAHVLAIIHNQPYGTGGADQRLPSAHDWDTYDALAGKTIGGKTFDSNMLSYISTDQDNKVRPYDNTDKNQNSPSCGF</sequence>
<dbReference type="RefSeq" id="WP_020817582.1">
    <property type="nucleotide sequence ID" value="NZ_JANF02000059.1"/>
</dbReference>
<protein>
    <submittedName>
        <fullName evidence="1">Uncharacterized protein</fullName>
    </submittedName>
</protein>